<dbReference type="Gene3D" id="3.30.300.90">
    <property type="entry name" value="BolA-like"/>
    <property type="match status" value="1"/>
</dbReference>
<dbReference type="PANTHER" id="PTHR46230:SF3">
    <property type="entry name" value="SUFE-LIKE PROTEIN 1, CHLOROPLASTIC_MITOCHONDRIAL"/>
    <property type="match status" value="1"/>
</dbReference>
<dbReference type="AlphaFoldDB" id="Q5K247"/>
<dbReference type="SUPFAM" id="SSF82657">
    <property type="entry name" value="BolA-like"/>
    <property type="match status" value="1"/>
</dbReference>
<dbReference type="Pfam" id="PF01722">
    <property type="entry name" value="BolA"/>
    <property type="match status" value="1"/>
</dbReference>
<sequence length="144" mass="16217">AGQGALSENFLSCRMFIKNIRLLLRSSVKYPQHIYQSAALAKRSMSTEGKGPIYSSIWNVIDKQLQPTHIELVDDSAKHAGHEAMKGSTAKETHFRLKVVSSKFEGLSLVKRHQMVYALLNEQFQQGLHALNIVAKTPQEVEKR</sequence>
<dbReference type="PANTHER" id="PTHR46230">
    <property type="match status" value="1"/>
</dbReference>
<organism evidence="2">
    <name type="scientific">Guillardia theta</name>
    <name type="common">Cryptophyte</name>
    <name type="synonym">Cryptomonas phi</name>
    <dbReference type="NCBI Taxonomy" id="55529"/>
    <lineage>
        <taxon>Eukaryota</taxon>
        <taxon>Cryptophyceae</taxon>
        <taxon>Pyrenomonadales</taxon>
        <taxon>Geminigeraceae</taxon>
        <taxon>Guillardia</taxon>
    </lineage>
</organism>
<feature type="non-terminal residue" evidence="2">
    <location>
        <position position="1"/>
    </location>
</feature>
<comment type="similarity">
    <text evidence="1">Belongs to the BolA/IbaG family.</text>
</comment>
<accession>Q5K247</accession>
<dbReference type="GO" id="GO:0016226">
    <property type="term" value="P:iron-sulfur cluster assembly"/>
    <property type="evidence" value="ECO:0007669"/>
    <property type="project" value="TreeGrafter"/>
</dbReference>
<dbReference type="InterPro" id="IPR002634">
    <property type="entry name" value="BolA"/>
</dbReference>
<evidence type="ECO:0000313" key="2">
    <source>
        <dbReference type="EMBL" id="CAH25382.1"/>
    </source>
</evidence>
<name>Q5K247_GUITH</name>
<proteinExistence type="evidence at transcript level"/>
<protein>
    <recommendedName>
        <fullName evidence="3">Bola-like protein</fullName>
    </recommendedName>
</protein>
<evidence type="ECO:0000256" key="1">
    <source>
        <dbReference type="RuleBase" id="RU003860"/>
    </source>
</evidence>
<evidence type="ECO:0008006" key="3">
    <source>
        <dbReference type="Google" id="ProtNLM"/>
    </source>
</evidence>
<dbReference type="InterPro" id="IPR036065">
    <property type="entry name" value="BolA-like_sf"/>
</dbReference>
<reference evidence="2" key="1">
    <citation type="submission" date="2004-09" db="EMBL/GenBank/DDBJ databases">
        <title>Transport of proteins into multimembranous plastids.</title>
        <authorList>
            <person name="Gould S.B."/>
            <person name="Sommer M.S."/>
            <person name="Hadfi K."/>
            <person name="Zauner S."/>
            <person name="Maier U.G."/>
        </authorList>
    </citation>
    <scope>NUCLEOTIDE SEQUENCE</scope>
</reference>
<dbReference type="EMBL" id="AJ821842">
    <property type="protein sequence ID" value="CAH25382.1"/>
    <property type="molecule type" value="mRNA"/>
</dbReference>